<feature type="region of interest" description="Disordered" evidence="1">
    <location>
        <begin position="1"/>
        <end position="174"/>
    </location>
</feature>
<proteinExistence type="predicted"/>
<accession>A0AAV7RE83</accession>
<dbReference type="Proteomes" id="UP001066276">
    <property type="component" value="Chromosome 5"/>
</dbReference>
<organism evidence="2 3">
    <name type="scientific">Pleurodeles waltl</name>
    <name type="common">Iberian ribbed newt</name>
    <dbReference type="NCBI Taxonomy" id="8319"/>
    <lineage>
        <taxon>Eukaryota</taxon>
        <taxon>Metazoa</taxon>
        <taxon>Chordata</taxon>
        <taxon>Craniata</taxon>
        <taxon>Vertebrata</taxon>
        <taxon>Euteleostomi</taxon>
        <taxon>Amphibia</taxon>
        <taxon>Batrachia</taxon>
        <taxon>Caudata</taxon>
        <taxon>Salamandroidea</taxon>
        <taxon>Salamandridae</taxon>
        <taxon>Pleurodelinae</taxon>
        <taxon>Pleurodeles</taxon>
    </lineage>
</organism>
<protein>
    <submittedName>
        <fullName evidence="2">Uncharacterized protein</fullName>
    </submittedName>
</protein>
<dbReference type="EMBL" id="JANPWB010000009">
    <property type="protein sequence ID" value="KAJ1150766.1"/>
    <property type="molecule type" value="Genomic_DNA"/>
</dbReference>
<comment type="caution">
    <text evidence="2">The sequence shown here is derived from an EMBL/GenBank/DDBJ whole genome shotgun (WGS) entry which is preliminary data.</text>
</comment>
<gene>
    <name evidence="2" type="ORF">NDU88_003555</name>
</gene>
<evidence type="ECO:0000313" key="3">
    <source>
        <dbReference type="Proteomes" id="UP001066276"/>
    </source>
</evidence>
<feature type="compositionally biased region" description="Polar residues" evidence="1">
    <location>
        <begin position="136"/>
        <end position="149"/>
    </location>
</feature>
<keyword evidence="3" id="KW-1185">Reference proteome</keyword>
<reference evidence="2" key="1">
    <citation type="journal article" date="2022" name="bioRxiv">
        <title>Sequencing and chromosome-scale assembly of the giantPleurodeles waltlgenome.</title>
        <authorList>
            <person name="Brown T."/>
            <person name="Elewa A."/>
            <person name="Iarovenko S."/>
            <person name="Subramanian E."/>
            <person name="Araus A.J."/>
            <person name="Petzold A."/>
            <person name="Susuki M."/>
            <person name="Suzuki K.-i.T."/>
            <person name="Hayashi T."/>
            <person name="Toyoda A."/>
            <person name="Oliveira C."/>
            <person name="Osipova E."/>
            <person name="Leigh N.D."/>
            <person name="Simon A."/>
            <person name="Yun M.H."/>
        </authorList>
    </citation>
    <scope>NUCLEOTIDE SEQUENCE</scope>
    <source>
        <strain evidence="2">20211129_DDA</strain>
        <tissue evidence="2">Liver</tissue>
    </source>
</reference>
<name>A0AAV7RE83_PLEWA</name>
<sequence length="174" mass="18135">MAPINAGRTPRPDPAGDQYYRARRQEARAGPPNHGARSPATQDGASASNHGGPCTLRRTPNQGAPASLLQAGAAPPSIALFPGRGRLSFPGRVTTRPCASKSHSPSWRLRRSVSGGAAARRDRRRSSLPGARKSARQTAQPNASPQAGPTQAEPAPTPLTHRLASSRKPATAPP</sequence>
<evidence type="ECO:0000313" key="2">
    <source>
        <dbReference type="EMBL" id="KAJ1150766.1"/>
    </source>
</evidence>
<dbReference type="AlphaFoldDB" id="A0AAV7RE83"/>
<evidence type="ECO:0000256" key="1">
    <source>
        <dbReference type="SAM" id="MobiDB-lite"/>
    </source>
</evidence>
<feature type="compositionally biased region" description="Polar residues" evidence="1">
    <location>
        <begin position="39"/>
        <end position="49"/>
    </location>
</feature>